<dbReference type="SUPFAM" id="SSF52540">
    <property type="entry name" value="P-loop containing nucleoside triphosphate hydrolases"/>
    <property type="match status" value="1"/>
</dbReference>
<gene>
    <name evidence="12" type="primary">yknU</name>
    <name evidence="12" type="ORF">PBLR_12938</name>
</gene>
<evidence type="ECO:0000256" key="7">
    <source>
        <dbReference type="ARBA" id="ARBA00022989"/>
    </source>
</evidence>
<dbReference type="SUPFAM" id="SSF90123">
    <property type="entry name" value="ABC transporter transmembrane region"/>
    <property type="match status" value="1"/>
</dbReference>
<dbReference type="AlphaFoldDB" id="A0A383RE45"/>
<dbReference type="RefSeq" id="WP_138186417.1">
    <property type="nucleotide sequence ID" value="NZ_LS992241.1"/>
</dbReference>
<keyword evidence="3" id="KW-1003">Cell membrane</keyword>
<dbReference type="PANTHER" id="PTHR43394:SF1">
    <property type="entry name" value="ATP-BINDING CASSETTE SUB-FAMILY B MEMBER 10, MITOCHONDRIAL"/>
    <property type="match status" value="1"/>
</dbReference>
<feature type="domain" description="ABC transporter" evidence="10">
    <location>
        <begin position="337"/>
        <end position="571"/>
    </location>
</feature>
<proteinExistence type="predicted"/>
<dbReference type="GO" id="GO:0005886">
    <property type="term" value="C:plasma membrane"/>
    <property type="evidence" value="ECO:0007669"/>
    <property type="project" value="UniProtKB-SubCell"/>
</dbReference>
<protein>
    <submittedName>
        <fullName evidence="12">Putative ABC transporter (ATP-binding protein)</fullName>
    </submittedName>
</protein>
<feature type="transmembrane region" description="Helical" evidence="9">
    <location>
        <begin position="242"/>
        <end position="263"/>
    </location>
</feature>
<evidence type="ECO:0000313" key="13">
    <source>
        <dbReference type="Proteomes" id="UP000304148"/>
    </source>
</evidence>
<feature type="transmembrane region" description="Helical" evidence="9">
    <location>
        <begin position="55"/>
        <end position="75"/>
    </location>
</feature>
<keyword evidence="8 9" id="KW-0472">Membrane</keyword>
<keyword evidence="2" id="KW-0813">Transport</keyword>
<dbReference type="GO" id="GO:0015421">
    <property type="term" value="F:ABC-type oligopeptide transporter activity"/>
    <property type="evidence" value="ECO:0007669"/>
    <property type="project" value="TreeGrafter"/>
</dbReference>
<keyword evidence="6 12" id="KW-0067">ATP-binding</keyword>
<dbReference type="PROSITE" id="PS00211">
    <property type="entry name" value="ABC_TRANSPORTER_1"/>
    <property type="match status" value="1"/>
</dbReference>
<name>A0A383RE45_PAEAL</name>
<dbReference type="Gene3D" id="1.20.1560.10">
    <property type="entry name" value="ABC transporter type 1, transmembrane domain"/>
    <property type="match status" value="1"/>
</dbReference>
<keyword evidence="4 9" id="KW-0812">Transmembrane</keyword>
<dbReference type="EMBL" id="LS992241">
    <property type="protein sequence ID" value="SYX84516.1"/>
    <property type="molecule type" value="Genomic_DNA"/>
</dbReference>
<evidence type="ECO:0000256" key="3">
    <source>
        <dbReference type="ARBA" id="ARBA00022475"/>
    </source>
</evidence>
<feature type="transmembrane region" description="Helical" evidence="9">
    <location>
        <begin position="275"/>
        <end position="296"/>
    </location>
</feature>
<evidence type="ECO:0000256" key="6">
    <source>
        <dbReference type="ARBA" id="ARBA00022840"/>
    </source>
</evidence>
<dbReference type="PANTHER" id="PTHR43394">
    <property type="entry name" value="ATP-DEPENDENT PERMEASE MDL1, MITOCHONDRIAL"/>
    <property type="match status" value="1"/>
</dbReference>
<dbReference type="InterPro" id="IPR003593">
    <property type="entry name" value="AAA+_ATPase"/>
</dbReference>
<dbReference type="PROSITE" id="PS50893">
    <property type="entry name" value="ABC_TRANSPORTER_2"/>
    <property type="match status" value="1"/>
</dbReference>
<comment type="subcellular location">
    <subcellularLocation>
        <location evidence="1">Cell membrane</location>
        <topology evidence="1">Multi-pass membrane protein</topology>
    </subcellularLocation>
</comment>
<dbReference type="InterPro" id="IPR011527">
    <property type="entry name" value="ABC1_TM_dom"/>
</dbReference>
<feature type="transmembrane region" description="Helical" evidence="9">
    <location>
        <begin position="158"/>
        <end position="176"/>
    </location>
</feature>
<dbReference type="CDD" id="cd18542">
    <property type="entry name" value="ABC_6TM_YknU_like"/>
    <property type="match status" value="1"/>
</dbReference>
<dbReference type="Pfam" id="PF00005">
    <property type="entry name" value="ABC_tran"/>
    <property type="match status" value="1"/>
</dbReference>
<dbReference type="Pfam" id="PF00664">
    <property type="entry name" value="ABC_membrane"/>
    <property type="match status" value="1"/>
</dbReference>
<evidence type="ECO:0000256" key="4">
    <source>
        <dbReference type="ARBA" id="ARBA00022692"/>
    </source>
</evidence>
<keyword evidence="5" id="KW-0547">Nucleotide-binding</keyword>
<evidence type="ECO:0000256" key="1">
    <source>
        <dbReference type="ARBA" id="ARBA00004651"/>
    </source>
</evidence>
<evidence type="ECO:0000256" key="5">
    <source>
        <dbReference type="ARBA" id="ARBA00022741"/>
    </source>
</evidence>
<evidence type="ECO:0000313" key="12">
    <source>
        <dbReference type="EMBL" id="SYX84516.1"/>
    </source>
</evidence>
<evidence type="ECO:0000256" key="9">
    <source>
        <dbReference type="SAM" id="Phobius"/>
    </source>
</evidence>
<evidence type="ECO:0000259" key="10">
    <source>
        <dbReference type="PROSITE" id="PS50893"/>
    </source>
</evidence>
<dbReference type="InterPro" id="IPR003439">
    <property type="entry name" value="ABC_transporter-like_ATP-bd"/>
</dbReference>
<dbReference type="InterPro" id="IPR036640">
    <property type="entry name" value="ABC1_TM_sf"/>
</dbReference>
<feature type="transmembrane region" description="Helical" evidence="9">
    <location>
        <begin position="129"/>
        <end position="152"/>
    </location>
</feature>
<dbReference type="Gene3D" id="3.40.50.300">
    <property type="entry name" value="P-loop containing nucleotide triphosphate hydrolases"/>
    <property type="match status" value="1"/>
</dbReference>
<dbReference type="FunFam" id="3.40.50.300:FF:000221">
    <property type="entry name" value="Multidrug ABC transporter ATP-binding protein"/>
    <property type="match status" value="1"/>
</dbReference>
<dbReference type="Proteomes" id="UP000304148">
    <property type="component" value="Chromosome"/>
</dbReference>
<keyword evidence="7 9" id="KW-1133">Transmembrane helix</keyword>
<dbReference type="InterPro" id="IPR039421">
    <property type="entry name" value="Type_1_exporter"/>
</dbReference>
<dbReference type="InterPro" id="IPR017871">
    <property type="entry name" value="ABC_transporter-like_CS"/>
</dbReference>
<dbReference type="GO" id="GO:0016887">
    <property type="term" value="F:ATP hydrolysis activity"/>
    <property type="evidence" value="ECO:0007669"/>
    <property type="project" value="InterPro"/>
</dbReference>
<evidence type="ECO:0000256" key="8">
    <source>
        <dbReference type="ARBA" id="ARBA00023136"/>
    </source>
</evidence>
<feature type="transmembrane region" description="Helical" evidence="9">
    <location>
        <begin position="16"/>
        <end position="35"/>
    </location>
</feature>
<feature type="domain" description="ABC transmembrane type-1" evidence="11">
    <location>
        <begin position="19"/>
        <end position="301"/>
    </location>
</feature>
<evidence type="ECO:0000256" key="2">
    <source>
        <dbReference type="ARBA" id="ARBA00022448"/>
    </source>
</evidence>
<evidence type="ECO:0000259" key="11">
    <source>
        <dbReference type="PROSITE" id="PS50929"/>
    </source>
</evidence>
<reference evidence="13" key="1">
    <citation type="submission" date="2018-08" db="EMBL/GenBank/DDBJ databases">
        <authorList>
            <person name="Chevrot R."/>
        </authorList>
    </citation>
    <scope>NUCLEOTIDE SEQUENCE [LARGE SCALE GENOMIC DNA]</scope>
</reference>
<dbReference type="GO" id="GO:0005524">
    <property type="term" value="F:ATP binding"/>
    <property type="evidence" value="ECO:0007669"/>
    <property type="project" value="UniProtKB-KW"/>
</dbReference>
<accession>A0A383RE45</accession>
<dbReference type="SMART" id="SM00382">
    <property type="entry name" value="AAA"/>
    <property type="match status" value="1"/>
</dbReference>
<dbReference type="PROSITE" id="PS50929">
    <property type="entry name" value="ABC_TM1F"/>
    <property type="match status" value="1"/>
</dbReference>
<dbReference type="InterPro" id="IPR027417">
    <property type="entry name" value="P-loop_NTPase"/>
</dbReference>
<organism evidence="12 13">
    <name type="scientific">Paenibacillus alvei</name>
    <name type="common">Bacillus alvei</name>
    <dbReference type="NCBI Taxonomy" id="44250"/>
    <lineage>
        <taxon>Bacteria</taxon>
        <taxon>Bacillati</taxon>
        <taxon>Bacillota</taxon>
        <taxon>Bacilli</taxon>
        <taxon>Bacillales</taxon>
        <taxon>Paenibacillaceae</taxon>
        <taxon>Paenibacillus</taxon>
    </lineage>
</organism>
<sequence length="598" mass="67049">MNVFKRLSTFYWPKKGYLIVSILCLMAATALGLVYPNMLRILIDDVIAKERFDWVPWLSLTVVVVVSIKGTLTFLHGYFGGRLGNYVAYEMRNACYRKLQFLSFRYYDKARTGDLMSRLTADLEGIRNFVGFGFAQILNMVLMVLFGAGMMFSIDWKLTLTTLIPIPLLILVALRFESKIHPAFREMRVAFSRLTTAVQENITGVRTVKSFARESHEVDKFSVRSEAYKENQIHAATLWGRYFPVMELLACCCVVMLLALGGTKVINKELSLGELVAFFSMIWYIIGPMWGIGFHINNYTQSKASGERVLELLDTPIDIANNDRAVVLNDEEVKGHVQFKDVTFRYEGDVNALSHITLDATPGKVIGLLGGTGAGKSTIIQLLMRAYDVKSGSIMLDGHDIRDLDVKSLRSQMATVFQETFLFSSSIFNNIAYGRDDVTEEEVVRAAKLAQAHDFIMELPLGYDTIVGERGMGLSGGQKQRIAIARALLKDPKILILDDATSAVDMDTEHAIQAGFQEVMRGRTVFIIAHRISSLRHADEILVLDQGSIAQRGTHEQLIGVPGTYHDVYRIQYADKFESGDEMDSTTDGTSNREQVRV</sequence>